<gene>
    <name evidence="2" type="ORF">Tco_0975265</name>
</gene>
<dbReference type="InterPro" id="IPR043502">
    <property type="entry name" value="DNA/RNA_pol_sf"/>
</dbReference>
<feature type="domain" description="Reverse transcriptase" evidence="1">
    <location>
        <begin position="193"/>
        <end position="470"/>
    </location>
</feature>
<dbReference type="Proteomes" id="UP001151760">
    <property type="component" value="Unassembled WGS sequence"/>
</dbReference>
<keyword evidence="2" id="KW-0548">Nucleotidyltransferase</keyword>
<protein>
    <submittedName>
        <fullName evidence="2">RNA-directed DNA polymerase, eukaryota</fullName>
    </submittedName>
</protein>
<name>A0ABQ5EDX6_9ASTR</name>
<evidence type="ECO:0000313" key="3">
    <source>
        <dbReference type="Proteomes" id="UP001151760"/>
    </source>
</evidence>
<accession>A0ABQ5EDX6</accession>
<evidence type="ECO:0000259" key="1">
    <source>
        <dbReference type="PROSITE" id="PS50878"/>
    </source>
</evidence>
<dbReference type="PROSITE" id="PS50878">
    <property type="entry name" value="RT_POL"/>
    <property type="match status" value="1"/>
</dbReference>
<dbReference type="SUPFAM" id="SSF56672">
    <property type="entry name" value="DNA/RNA polymerases"/>
    <property type="match status" value="1"/>
</dbReference>
<dbReference type="InterPro" id="IPR000477">
    <property type="entry name" value="RT_dom"/>
</dbReference>
<organism evidence="2 3">
    <name type="scientific">Tanacetum coccineum</name>
    <dbReference type="NCBI Taxonomy" id="301880"/>
    <lineage>
        <taxon>Eukaryota</taxon>
        <taxon>Viridiplantae</taxon>
        <taxon>Streptophyta</taxon>
        <taxon>Embryophyta</taxon>
        <taxon>Tracheophyta</taxon>
        <taxon>Spermatophyta</taxon>
        <taxon>Magnoliopsida</taxon>
        <taxon>eudicotyledons</taxon>
        <taxon>Gunneridae</taxon>
        <taxon>Pentapetalae</taxon>
        <taxon>asterids</taxon>
        <taxon>campanulids</taxon>
        <taxon>Asterales</taxon>
        <taxon>Asteraceae</taxon>
        <taxon>Asteroideae</taxon>
        <taxon>Anthemideae</taxon>
        <taxon>Anthemidinae</taxon>
        <taxon>Tanacetum</taxon>
    </lineage>
</organism>
<reference evidence="2" key="2">
    <citation type="submission" date="2022-01" db="EMBL/GenBank/DDBJ databases">
        <authorList>
            <person name="Yamashiro T."/>
            <person name="Shiraishi A."/>
            <person name="Satake H."/>
            <person name="Nakayama K."/>
        </authorList>
    </citation>
    <scope>NUCLEOTIDE SEQUENCE</scope>
</reference>
<dbReference type="GO" id="GO:0003964">
    <property type="term" value="F:RNA-directed DNA polymerase activity"/>
    <property type="evidence" value="ECO:0007669"/>
    <property type="project" value="UniProtKB-KW"/>
</dbReference>
<dbReference type="PANTHER" id="PTHR33116">
    <property type="entry name" value="REVERSE TRANSCRIPTASE ZINC-BINDING DOMAIN-CONTAINING PROTEIN-RELATED-RELATED"/>
    <property type="match status" value="1"/>
</dbReference>
<dbReference type="EMBL" id="BQNB010016209">
    <property type="protein sequence ID" value="GJT49108.1"/>
    <property type="molecule type" value="Genomic_DNA"/>
</dbReference>
<dbReference type="InterPro" id="IPR026960">
    <property type="entry name" value="RVT-Znf"/>
</dbReference>
<dbReference type="PANTHER" id="PTHR33116:SF79">
    <property type="entry name" value="REVERSE TRANSCRIPTASE DOMAIN, ZINC FINGER, CCHC-TYPE-RELATED"/>
    <property type="match status" value="1"/>
</dbReference>
<sequence>MGVIHSKNDMTHLQAPTTVQKCRLNIPERRAKLHVTFGAYARFVWEIDSDEENDEKAALIEHAIEIELRDIDKELDSGYVSYTYLARRLELKGQLHEIKDKEAADFVQKSKVRWAIKGDENLRFFHGIINKKRSQLAIRWILVDGSWQTEPQIRSAVWNCGDNKSPGPDGYTFEFYKKYWGFLGIDFCEAVEHFFNNGAFVKGCNSSFIALIHKIMDAKLVTDFRPISLIGCVYKVVTKILANRLAMVISNIVSNTQSAFVSERQILDGPFIINEVLHWCKRKNKKAMFFKVDFAKAYDSVRWDYLIDVLEAFGFGMTWCQWIRGLCCFAKASVLVNGSPSREFQFQCGLKQGDPLAPLLFILVMESLHLSFSRVVEAGIFKGIRLNNSISLSHLFYADDALIVGEWSSDNLRGIINVLKCFFLASGLQINIHKSQLLGVGVSRLDIEAAAASIGCSIMDNQFRYLGVMVGGNTSRHKFWADVVSKLRSRLSKWKTKTLSIGGRLTLLKSVLGASPLYCMSIFKAPKGVLKEMESIRNNFFIGADTADKKITWVAWDKVLASKKNGGLGVSSYFALNRALLLKWIWRFVSQDDSLWFQVMQAIYGPNIDSHSVHLASNWCSILREMQTLKDKGFDFLSLCSKRVGDGNNSRFWLDIWKGDITLRDKFPRIFALEMDKTITVAAKMASLVDSSFRRPVRGGIEHVQFNELRSYIDSVTLSNSHDRWICNMSGDGIFRVKDIRNSIDDLMLPSWLEPTKWVKYVPIKINIFGWRARRDCLPTRANLIRRGVYMEFSNCPICGLYVEDTHHVLFQCDLAQSVLRRICRWWDLDWQTWSSFSTWDAWFSSIRLAPNNKKLLEGVFYVAWWSIWVFRNRLLFDDKAPARSMIVDDIMSLSFLWCKNRCKWALSWEAWLKNPHLISL</sequence>
<comment type="caution">
    <text evidence="2">The sequence shown here is derived from an EMBL/GenBank/DDBJ whole genome shotgun (WGS) entry which is preliminary data.</text>
</comment>
<dbReference type="Pfam" id="PF13966">
    <property type="entry name" value="zf-RVT"/>
    <property type="match status" value="1"/>
</dbReference>
<keyword evidence="2" id="KW-0808">Transferase</keyword>
<dbReference type="CDD" id="cd01650">
    <property type="entry name" value="RT_nLTR_like"/>
    <property type="match status" value="1"/>
</dbReference>
<keyword evidence="2" id="KW-0695">RNA-directed DNA polymerase</keyword>
<proteinExistence type="predicted"/>
<dbReference type="Pfam" id="PF00078">
    <property type="entry name" value="RVT_1"/>
    <property type="match status" value="1"/>
</dbReference>
<reference evidence="2" key="1">
    <citation type="journal article" date="2022" name="Int. J. Mol. Sci.">
        <title>Draft Genome of Tanacetum Coccineum: Genomic Comparison of Closely Related Tanacetum-Family Plants.</title>
        <authorList>
            <person name="Yamashiro T."/>
            <person name="Shiraishi A."/>
            <person name="Nakayama K."/>
            <person name="Satake H."/>
        </authorList>
    </citation>
    <scope>NUCLEOTIDE SEQUENCE</scope>
</reference>
<evidence type="ECO:0000313" key="2">
    <source>
        <dbReference type="EMBL" id="GJT49108.1"/>
    </source>
</evidence>
<keyword evidence="3" id="KW-1185">Reference proteome</keyword>